<dbReference type="Pfam" id="PF04444">
    <property type="entry name" value="Dioxygenase_N"/>
    <property type="match status" value="1"/>
</dbReference>
<dbReference type="PROSITE" id="PS00083">
    <property type="entry name" value="INTRADIOL_DIOXYGENAS"/>
    <property type="match status" value="1"/>
</dbReference>
<feature type="domain" description="Intradiol ring-cleavage dioxygenases" evidence="7">
    <location>
        <begin position="144"/>
        <end position="172"/>
    </location>
</feature>
<dbReference type="InterPro" id="IPR015889">
    <property type="entry name" value="Intradiol_dOase_core"/>
</dbReference>
<reference evidence="9" key="1">
    <citation type="journal article" date="2019" name="Int. J. Syst. Evol. Microbiol.">
        <title>The Global Catalogue of Microorganisms (GCM) 10K type strain sequencing project: providing services to taxonomists for standard genome sequencing and annotation.</title>
        <authorList>
            <consortium name="The Broad Institute Genomics Platform"/>
            <consortium name="The Broad Institute Genome Sequencing Center for Infectious Disease"/>
            <person name="Wu L."/>
            <person name="Ma J."/>
        </authorList>
    </citation>
    <scope>NUCLEOTIDE SEQUENCE [LARGE SCALE GENOMIC DNA]</scope>
    <source>
        <strain evidence="9">CCUG 43114</strain>
    </source>
</reference>
<comment type="similarity">
    <text evidence="2">Belongs to the intradiol ring-cleavage dioxygenase family.</text>
</comment>
<protein>
    <submittedName>
        <fullName evidence="8">Dioxygenase</fullName>
    </submittedName>
</protein>
<proteinExistence type="inferred from homology"/>
<keyword evidence="5" id="KW-0560">Oxidoreductase</keyword>
<evidence type="ECO:0000256" key="5">
    <source>
        <dbReference type="ARBA" id="ARBA00023002"/>
    </source>
</evidence>
<keyword evidence="3" id="KW-0479">Metal-binding</keyword>
<dbReference type="Pfam" id="PF00775">
    <property type="entry name" value="Dioxygenase_C"/>
    <property type="match status" value="1"/>
</dbReference>
<dbReference type="InterPro" id="IPR007535">
    <property type="entry name" value="Catechol_dOase_N"/>
</dbReference>
<dbReference type="SUPFAM" id="SSF49482">
    <property type="entry name" value="Aromatic compound dioxygenase"/>
    <property type="match status" value="1"/>
</dbReference>
<dbReference type="Proteomes" id="UP001596122">
    <property type="component" value="Unassembled WGS sequence"/>
</dbReference>
<gene>
    <name evidence="8" type="ORF">ACFPJ6_14630</name>
</gene>
<sequence>MSQTYGQDPAQVAVERDVTDRVVASFAGAASPRYREVMTSLVEHLHAFVRDVRLTEEEWTTAVEFLRGCGDTTTGTRQEFILLSDVLGVSMQTIAVNNPVGAEVPGDLTPTEATVFGPFFVDGTTEVPSGGDVTFGAKGTPCLVEGRVTDTFGRPVPGARLEVWEADEDGFYDVQLDGFDGPGSMAGRGHLFSTDDGSYAFWSVLPASYGIPDDGPVGDLLAAAGRSNYRPAHIHFMVTAPGMRRLVTHVFVAGDEHLATDAVFGVKDSLVLDFTEQPPGEAHGRHVDSPWVRTRFDIVLAPTTSGGDT</sequence>
<dbReference type="InterPro" id="IPR050770">
    <property type="entry name" value="Intradiol_RC_Dioxygenase"/>
</dbReference>
<name>A0ABW0GQL9_9MICO</name>
<evidence type="ECO:0000256" key="1">
    <source>
        <dbReference type="ARBA" id="ARBA00001965"/>
    </source>
</evidence>
<accession>A0ABW0GQL9</accession>
<dbReference type="Gene3D" id="2.60.130.10">
    <property type="entry name" value="Aromatic compound dioxygenase"/>
    <property type="match status" value="1"/>
</dbReference>
<dbReference type="InterPro" id="IPR000627">
    <property type="entry name" value="Intradiol_dOase_C"/>
</dbReference>
<evidence type="ECO:0000256" key="4">
    <source>
        <dbReference type="ARBA" id="ARBA00022964"/>
    </source>
</evidence>
<evidence type="ECO:0000256" key="6">
    <source>
        <dbReference type="ARBA" id="ARBA00023004"/>
    </source>
</evidence>
<evidence type="ECO:0000313" key="8">
    <source>
        <dbReference type="EMBL" id="MFC5382010.1"/>
    </source>
</evidence>
<evidence type="ECO:0000256" key="2">
    <source>
        <dbReference type="ARBA" id="ARBA00007825"/>
    </source>
</evidence>
<dbReference type="GO" id="GO:0051213">
    <property type="term" value="F:dioxygenase activity"/>
    <property type="evidence" value="ECO:0007669"/>
    <property type="project" value="UniProtKB-KW"/>
</dbReference>
<dbReference type="EMBL" id="JBHSLD010000014">
    <property type="protein sequence ID" value="MFC5382010.1"/>
    <property type="molecule type" value="Genomic_DNA"/>
</dbReference>
<evidence type="ECO:0000256" key="3">
    <source>
        <dbReference type="ARBA" id="ARBA00022723"/>
    </source>
</evidence>
<comment type="cofactor">
    <cofactor evidence="1">
        <name>Fe(3+)</name>
        <dbReference type="ChEBI" id="CHEBI:29034"/>
    </cofactor>
</comment>
<organism evidence="8 9">
    <name type="scientific">Aquipuribacter nitratireducens</name>
    <dbReference type="NCBI Taxonomy" id="650104"/>
    <lineage>
        <taxon>Bacteria</taxon>
        <taxon>Bacillati</taxon>
        <taxon>Actinomycetota</taxon>
        <taxon>Actinomycetes</taxon>
        <taxon>Micrococcales</taxon>
        <taxon>Intrasporangiaceae</taxon>
        <taxon>Aquipuribacter</taxon>
    </lineage>
</organism>
<comment type="caution">
    <text evidence="8">The sequence shown here is derived from an EMBL/GenBank/DDBJ whole genome shotgun (WGS) entry which is preliminary data.</text>
</comment>
<dbReference type="RefSeq" id="WP_340269933.1">
    <property type="nucleotide sequence ID" value="NZ_JBBEOG010000005.1"/>
</dbReference>
<keyword evidence="6" id="KW-0408">Iron</keyword>
<keyword evidence="4 8" id="KW-0223">Dioxygenase</keyword>
<dbReference type="PANTHER" id="PTHR33711">
    <property type="entry name" value="DIOXYGENASE, PUTATIVE (AFU_ORTHOLOGUE AFUA_2G02910)-RELATED"/>
    <property type="match status" value="1"/>
</dbReference>
<dbReference type="PANTHER" id="PTHR33711:SF7">
    <property type="entry name" value="INTRADIOL RING-CLEAVAGE DIOXYGENASES DOMAIN-CONTAINING PROTEIN-RELATED"/>
    <property type="match status" value="1"/>
</dbReference>
<keyword evidence="9" id="KW-1185">Reference proteome</keyword>
<evidence type="ECO:0000259" key="7">
    <source>
        <dbReference type="PROSITE" id="PS00083"/>
    </source>
</evidence>
<evidence type="ECO:0000313" key="9">
    <source>
        <dbReference type="Proteomes" id="UP001596122"/>
    </source>
</evidence>